<protein>
    <submittedName>
        <fullName evidence="1">Uncharacterized protein</fullName>
    </submittedName>
</protein>
<dbReference type="EMBL" id="OFSQ01000035">
    <property type="protein sequence ID" value="SOY62974.1"/>
    <property type="molecule type" value="Genomic_DNA"/>
</dbReference>
<dbReference type="AlphaFoldDB" id="A0A375C5H0"/>
<organism evidence="1">
    <name type="scientific">Cupriavidus taiwanensis</name>
    <dbReference type="NCBI Taxonomy" id="164546"/>
    <lineage>
        <taxon>Bacteria</taxon>
        <taxon>Pseudomonadati</taxon>
        <taxon>Pseudomonadota</taxon>
        <taxon>Betaproteobacteria</taxon>
        <taxon>Burkholderiales</taxon>
        <taxon>Burkholderiaceae</taxon>
        <taxon>Cupriavidus</taxon>
    </lineage>
</organism>
<evidence type="ECO:0000313" key="1">
    <source>
        <dbReference type="EMBL" id="SOY62974.1"/>
    </source>
</evidence>
<dbReference type="Proteomes" id="UP000256780">
    <property type="component" value="Chromosome CBM2587_b"/>
</dbReference>
<reference evidence="1" key="1">
    <citation type="submission" date="2018-01" db="EMBL/GenBank/DDBJ databases">
        <authorList>
            <person name="Clerissi C."/>
        </authorList>
    </citation>
    <scope>NUCLEOTIDE SEQUENCE</scope>
    <source>
        <strain evidence="1">Cupriavidus sp. LMG 19464</strain>
    </source>
</reference>
<name>A0A375C5H0_9BURK</name>
<comment type="caution">
    <text evidence="1">The sequence shown here is derived from an EMBL/GenBank/DDBJ whole genome shotgun (WGS) entry which is preliminary data.</text>
</comment>
<accession>A0A375C5H0</accession>
<sequence length="25" mass="2853">MWTLYISFASLCVRHPQMLAAIAET</sequence>
<gene>
    <name evidence="1" type="ORF">CBM2587_B60061</name>
</gene>
<proteinExistence type="predicted"/>